<dbReference type="PROSITE" id="PS00108">
    <property type="entry name" value="PROTEIN_KINASE_ST"/>
    <property type="match status" value="1"/>
</dbReference>
<evidence type="ECO:0000256" key="6">
    <source>
        <dbReference type="ARBA" id="ARBA00022692"/>
    </source>
</evidence>
<name>A0A1A9WPQ9_9MUSC</name>
<evidence type="ECO:0000256" key="20">
    <source>
        <dbReference type="PROSITE-ProRule" id="PRU10141"/>
    </source>
</evidence>
<evidence type="ECO:0000256" key="2">
    <source>
        <dbReference type="ARBA" id="ARBA00012513"/>
    </source>
</evidence>
<dbReference type="PANTHER" id="PTHR11042">
    <property type="entry name" value="EUKARYOTIC TRANSLATION INITIATION FACTOR 2-ALPHA KINASE EIF2-ALPHA KINASE -RELATED"/>
    <property type="match status" value="1"/>
</dbReference>
<evidence type="ECO:0000313" key="23">
    <source>
        <dbReference type="EnsemblMetazoa" id="GBRI027411-PA"/>
    </source>
</evidence>
<dbReference type="AlphaFoldDB" id="A0A1A9WPQ9"/>
<dbReference type="InterPro" id="IPR011047">
    <property type="entry name" value="Quinoprotein_ADH-like_sf"/>
</dbReference>
<dbReference type="InterPro" id="IPR000719">
    <property type="entry name" value="Prot_kinase_dom"/>
</dbReference>
<evidence type="ECO:0000256" key="15">
    <source>
        <dbReference type="ARBA" id="ARBA00023136"/>
    </source>
</evidence>
<dbReference type="PANTHER" id="PTHR11042:SF91">
    <property type="entry name" value="EUKARYOTIC TRANSLATION INITIATION FACTOR 2-ALPHA KINASE"/>
    <property type="match status" value="1"/>
</dbReference>
<evidence type="ECO:0000256" key="21">
    <source>
        <dbReference type="SAM" id="MobiDB-lite"/>
    </source>
</evidence>
<dbReference type="InterPro" id="IPR015943">
    <property type="entry name" value="WD40/YVTN_repeat-like_dom_sf"/>
</dbReference>
<dbReference type="PROSITE" id="PS50011">
    <property type="entry name" value="PROTEIN_KINASE_DOM"/>
    <property type="match status" value="1"/>
</dbReference>
<protein>
    <recommendedName>
        <fullName evidence="2">non-specific serine/threonine protein kinase</fullName>
        <ecNumber evidence="2">2.7.11.1</ecNumber>
    </recommendedName>
    <alternativeName>
        <fullName evidence="19">PRKR-like endoplasmic reticulum kinase</fullName>
    </alternativeName>
</protein>
<keyword evidence="11 20" id="KW-0067">ATP-binding</keyword>
<keyword evidence="15" id="KW-0472">Membrane</keyword>
<keyword evidence="14" id="KW-0346">Stress response</keyword>
<dbReference type="Gene3D" id="3.30.200.20">
    <property type="entry name" value="Phosphorylase Kinase, domain 1"/>
    <property type="match status" value="1"/>
</dbReference>
<evidence type="ECO:0000256" key="17">
    <source>
        <dbReference type="ARBA" id="ARBA00023230"/>
    </source>
</evidence>
<evidence type="ECO:0000256" key="11">
    <source>
        <dbReference type="ARBA" id="ARBA00022840"/>
    </source>
</evidence>
<evidence type="ECO:0000256" key="4">
    <source>
        <dbReference type="ARBA" id="ARBA00022553"/>
    </source>
</evidence>
<dbReference type="EC" id="2.7.11.1" evidence="2"/>
<keyword evidence="6" id="KW-0812">Transmembrane</keyword>
<evidence type="ECO:0000256" key="13">
    <source>
        <dbReference type="ARBA" id="ARBA00022989"/>
    </source>
</evidence>
<dbReference type="GO" id="GO:0005524">
    <property type="term" value="F:ATP binding"/>
    <property type="evidence" value="ECO:0007669"/>
    <property type="project" value="UniProtKB-UniRule"/>
</dbReference>
<sequence length="1148" mass="130613">MGIQNDLKAISNYRKSIFQLTVLTSIVAVAVSASTVDPSIMPLAIGNILAESNAQSLIEKQQQPPAISYCNDGKNERTIGQRLLYVTTLDGRLSALDIIKGGKIRWSIPTGPGPLISSNIHRLELTSNGRFVRMIPSLNGGIYKFDGESIDPIPITTDNLLSSSAKFSDDLVISGGKETRTYGISARTGQLLYECSMNGCINSTETDLNNSTRQPQYVSKKEVDAENEDNEEYLKSNGEFLMEHDPLLDDVIVVRRLTQTVRAIETRSGLERWNFSVGQHDLDLIRSPDCHEREFSDLERAIIDLDIKVIVPEGIICAFSKSDPSSMLWKHKFNHPIVSVWKLGLDEHLETVDMFGSAQWLWDHEEEIYDMPLPTTNPSIYLGMYEKQLYIQESVNLRKQIMDQSSLYTHLTAESHMPKIPWRPIAASSKTLIVFEELNDKHIIDDEHHNEGNELVPYDENNFALSAQSVLNASEYVNGNGFYLYTSNEICRETIDNANDSNTEDLLQLEDVQHDNRTGSDVSKIYNSNFNLHDMENLRFWWKEIIVMIFTSAILLNFLVGQRSRGEREIVVIERHIPVPTAIEATESSTVALLGPINSNSTNSKSNSKNKRSVSESTSNSGENFSSRFQSDFEMMRCLGRGGFGVVFEAKNKLDDCRYAIKRITLPNKEESRMRVMREVKTLANCEHQNIVRYFQSWVEKPPPGWQEEEDSKWLANEFSTSIQIETPTTETFSTNFMHFNGCQKIDKKTQLQHWMESATSTACSSDHEESFNNKNIDANDDDDDDNDDSFIIFRSDSHSLSKQTNHDNNDESIEEEDKSSGNCTQIDFRKSQNSVVAIDIHTNGKNIDYKQLSDSFQIEFVRSSNTDNSENIDKEKVNHVDNKAYRRRPRYLSLDISEGTNNCKELIPIVSKPLQNKVYLYIQMQLCRKESLRDWLRDNKTEHRADYISSIFHQIVDAVDYVHFKGLIHRDLKPSNIFFSQEGQIKIGDFGLVTDMADIPNMITKCGDKTGLPLCARHTQQVGTHLYMSPEQLHGLPYDYKVDIYSLGLIFFELLVFFGTEMERIKTLRSLRDGVYPEDFAEKHTKEYLLLQKMLSAKSEERPATKDLKLKLSEILKIPDLTGDGEAAALAAAAKRLSRSRTFSSCE</sequence>
<evidence type="ECO:0000256" key="16">
    <source>
        <dbReference type="ARBA" id="ARBA00023180"/>
    </source>
</evidence>
<keyword evidence="10" id="KW-0256">Endoplasmic reticulum</keyword>
<dbReference type="InterPro" id="IPR050339">
    <property type="entry name" value="CC_SR_Kinase"/>
</dbReference>
<dbReference type="FunFam" id="1.10.510.10:FF:000251">
    <property type="entry name" value="eukaryotic translation initiation factor 2-alpha kinase 3"/>
    <property type="match status" value="1"/>
</dbReference>
<dbReference type="GO" id="GO:0005634">
    <property type="term" value="C:nucleus"/>
    <property type="evidence" value="ECO:0007669"/>
    <property type="project" value="TreeGrafter"/>
</dbReference>
<dbReference type="InterPro" id="IPR011009">
    <property type="entry name" value="Kinase-like_dom_sf"/>
</dbReference>
<dbReference type="VEuPathDB" id="VectorBase:GBRI027411"/>
<feature type="compositionally biased region" description="Low complexity" evidence="21">
    <location>
        <begin position="598"/>
        <end position="607"/>
    </location>
</feature>
<evidence type="ECO:0000256" key="19">
    <source>
        <dbReference type="ARBA" id="ARBA00041500"/>
    </source>
</evidence>
<evidence type="ECO:0000313" key="24">
    <source>
        <dbReference type="Proteomes" id="UP000091820"/>
    </source>
</evidence>
<evidence type="ECO:0000256" key="18">
    <source>
        <dbReference type="ARBA" id="ARBA00037982"/>
    </source>
</evidence>
<evidence type="ECO:0000256" key="9">
    <source>
        <dbReference type="ARBA" id="ARBA00022777"/>
    </source>
</evidence>
<reference evidence="24" key="1">
    <citation type="submission" date="2014-03" db="EMBL/GenBank/DDBJ databases">
        <authorList>
            <person name="Aksoy S."/>
            <person name="Warren W."/>
            <person name="Wilson R.K."/>
        </authorList>
    </citation>
    <scope>NUCLEOTIDE SEQUENCE [LARGE SCALE GENOMIC DNA]</scope>
    <source>
        <strain evidence="24">IAEA</strain>
    </source>
</reference>
<dbReference type="GO" id="GO:0006986">
    <property type="term" value="P:response to unfolded protein"/>
    <property type="evidence" value="ECO:0007669"/>
    <property type="project" value="UniProtKB-KW"/>
</dbReference>
<dbReference type="CDD" id="cd09768">
    <property type="entry name" value="Luminal_EIF2AK3"/>
    <property type="match status" value="1"/>
</dbReference>
<keyword evidence="3" id="KW-0723">Serine/threonine-protein kinase</keyword>
<evidence type="ECO:0000259" key="22">
    <source>
        <dbReference type="PROSITE" id="PS50011"/>
    </source>
</evidence>
<keyword evidence="5" id="KW-0808">Transferase</keyword>
<keyword evidence="4" id="KW-0597">Phosphoprotein</keyword>
<evidence type="ECO:0000256" key="14">
    <source>
        <dbReference type="ARBA" id="ARBA00023016"/>
    </source>
</evidence>
<dbReference type="Pfam" id="PF00069">
    <property type="entry name" value="Pkinase"/>
    <property type="match status" value="2"/>
</dbReference>
<dbReference type="PROSITE" id="PS00107">
    <property type="entry name" value="PROTEIN_KINASE_ATP"/>
    <property type="match status" value="1"/>
</dbReference>
<keyword evidence="12" id="KW-0810">Translation regulation</keyword>
<dbReference type="EnsemblMetazoa" id="GBRI027411-RA">
    <property type="protein sequence ID" value="GBRI027411-PA"/>
    <property type="gene ID" value="GBRI027411"/>
</dbReference>
<feature type="region of interest" description="Disordered" evidence="21">
    <location>
        <begin position="594"/>
        <end position="625"/>
    </location>
</feature>
<dbReference type="Proteomes" id="UP000091820">
    <property type="component" value="Unassembled WGS sequence"/>
</dbReference>
<evidence type="ECO:0000256" key="3">
    <source>
        <dbReference type="ARBA" id="ARBA00022527"/>
    </source>
</evidence>
<feature type="domain" description="Protein kinase" evidence="22">
    <location>
        <begin position="633"/>
        <end position="1117"/>
    </location>
</feature>
<keyword evidence="16" id="KW-0325">Glycoprotein</keyword>
<feature type="region of interest" description="Disordered" evidence="21">
    <location>
        <begin position="761"/>
        <end position="825"/>
    </location>
</feature>
<evidence type="ECO:0000256" key="1">
    <source>
        <dbReference type="ARBA" id="ARBA00004115"/>
    </source>
</evidence>
<dbReference type="FunFam" id="3.30.200.20:FF:000193">
    <property type="entry name" value="Eukaryotic translation initiation factor 2-alpha kinase 3"/>
    <property type="match status" value="1"/>
</dbReference>
<dbReference type="GO" id="GO:0005789">
    <property type="term" value="C:endoplasmic reticulum membrane"/>
    <property type="evidence" value="ECO:0007669"/>
    <property type="project" value="UniProtKB-SubCell"/>
</dbReference>
<keyword evidence="17" id="KW-0834">Unfolded protein response</keyword>
<dbReference type="SUPFAM" id="SSF56112">
    <property type="entry name" value="Protein kinase-like (PK-like)"/>
    <property type="match status" value="1"/>
</dbReference>
<evidence type="ECO:0000256" key="7">
    <source>
        <dbReference type="ARBA" id="ARBA00022729"/>
    </source>
</evidence>
<comment type="subcellular location">
    <subcellularLocation>
        <location evidence="1">Endoplasmic reticulum membrane</location>
        <topology evidence="1">Single-pass type I membrane protein</topology>
    </subcellularLocation>
</comment>
<feature type="compositionally biased region" description="Basic and acidic residues" evidence="21">
    <location>
        <begin position="796"/>
        <end position="810"/>
    </location>
</feature>
<dbReference type="STRING" id="37001.A0A1A9WPQ9"/>
<evidence type="ECO:0000256" key="8">
    <source>
        <dbReference type="ARBA" id="ARBA00022741"/>
    </source>
</evidence>
<feature type="compositionally biased region" description="Acidic residues" evidence="21">
    <location>
        <begin position="779"/>
        <end position="789"/>
    </location>
</feature>
<keyword evidence="7" id="KW-0732">Signal</keyword>
<organism evidence="23 24">
    <name type="scientific">Glossina brevipalpis</name>
    <dbReference type="NCBI Taxonomy" id="37001"/>
    <lineage>
        <taxon>Eukaryota</taxon>
        <taxon>Metazoa</taxon>
        <taxon>Ecdysozoa</taxon>
        <taxon>Arthropoda</taxon>
        <taxon>Hexapoda</taxon>
        <taxon>Insecta</taxon>
        <taxon>Pterygota</taxon>
        <taxon>Neoptera</taxon>
        <taxon>Endopterygota</taxon>
        <taxon>Diptera</taxon>
        <taxon>Brachycera</taxon>
        <taxon>Muscomorpha</taxon>
        <taxon>Hippoboscoidea</taxon>
        <taxon>Glossinidae</taxon>
        <taxon>Glossina</taxon>
    </lineage>
</organism>
<dbReference type="SMART" id="SM00220">
    <property type="entry name" value="S_TKc"/>
    <property type="match status" value="1"/>
</dbReference>
<dbReference type="GO" id="GO:0004694">
    <property type="term" value="F:eukaryotic translation initiation factor 2alpha kinase activity"/>
    <property type="evidence" value="ECO:0007669"/>
    <property type="project" value="TreeGrafter"/>
</dbReference>
<keyword evidence="8 20" id="KW-0547">Nucleotide-binding</keyword>
<dbReference type="Gene3D" id="2.130.10.10">
    <property type="entry name" value="YVTN repeat-like/Quinoprotein amine dehydrogenase"/>
    <property type="match status" value="1"/>
</dbReference>
<dbReference type="SUPFAM" id="SSF50998">
    <property type="entry name" value="Quinoprotein alcohol dehydrogenase-like"/>
    <property type="match status" value="1"/>
</dbReference>
<evidence type="ECO:0000256" key="5">
    <source>
        <dbReference type="ARBA" id="ARBA00022679"/>
    </source>
</evidence>
<evidence type="ECO:0000256" key="10">
    <source>
        <dbReference type="ARBA" id="ARBA00022824"/>
    </source>
</evidence>
<feature type="binding site" evidence="20">
    <location>
        <position position="662"/>
    </location>
    <ligand>
        <name>ATP</name>
        <dbReference type="ChEBI" id="CHEBI:30616"/>
    </ligand>
</feature>
<dbReference type="InterPro" id="IPR017441">
    <property type="entry name" value="Protein_kinase_ATP_BS"/>
</dbReference>
<reference evidence="23" key="2">
    <citation type="submission" date="2020-05" db="UniProtKB">
        <authorList>
            <consortium name="EnsemblMetazoa"/>
        </authorList>
    </citation>
    <scope>IDENTIFICATION</scope>
    <source>
        <strain evidence="23">IAEA</strain>
    </source>
</reference>
<accession>A0A1A9WPQ9</accession>
<dbReference type="Gene3D" id="1.10.510.10">
    <property type="entry name" value="Transferase(Phosphotransferase) domain 1"/>
    <property type="match status" value="1"/>
</dbReference>
<comment type="similarity">
    <text evidence="18">Belongs to the protein kinase superfamily. Ser/Thr protein kinase family. GCN2 subfamily.</text>
</comment>
<dbReference type="InterPro" id="IPR008271">
    <property type="entry name" value="Ser/Thr_kinase_AS"/>
</dbReference>
<keyword evidence="9" id="KW-0418">Kinase</keyword>
<proteinExistence type="inferred from homology"/>
<keyword evidence="24" id="KW-1185">Reference proteome</keyword>
<keyword evidence="13" id="KW-1133">Transmembrane helix</keyword>
<evidence type="ECO:0000256" key="12">
    <source>
        <dbReference type="ARBA" id="ARBA00022845"/>
    </source>
</evidence>